<evidence type="ECO:0000313" key="3">
    <source>
        <dbReference type="Proteomes" id="UP000299102"/>
    </source>
</evidence>
<sequence length="139" mass="15052">MHIYAWVHSVQIGVGLNPLVSGVQNIYEPIYTSRLGRAQNRARLKIHESDRAEPGAPRRPPRAVSNDFQPEARPLKIFEFIRGRGPSSAPRAAARRGRADPNTHKSESLFASSIPPSPSVPPSAPRALGGREALAPPAP</sequence>
<dbReference type="AlphaFoldDB" id="A0A4C1TV30"/>
<evidence type="ECO:0000313" key="2">
    <source>
        <dbReference type="EMBL" id="GBP17891.1"/>
    </source>
</evidence>
<reference evidence="2 3" key="1">
    <citation type="journal article" date="2019" name="Commun. Biol.">
        <title>The bagworm genome reveals a unique fibroin gene that provides high tensile strength.</title>
        <authorList>
            <person name="Kono N."/>
            <person name="Nakamura H."/>
            <person name="Ohtoshi R."/>
            <person name="Tomita M."/>
            <person name="Numata K."/>
            <person name="Arakawa K."/>
        </authorList>
    </citation>
    <scope>NUCLEOTIDE SEQUENCE [LARGE SCALE GENOMIC DNA]</scope>
</reference>
<dbReference type="Proteomes" id="UP000299102">
    <property type="component" value="Unassembled WGS sequence"/>
</dbReference>
<feature type="compositionally biased region" description="Pro residues" evidence="1">
    <location>
        <begin position="115"/>
        <end position="124"/>
    </location>
</feature>
<comment type="caution">
    <text evidence="2">The sequence shown here is derived from an EMBL/GenBank/DDBJ whole genome shotgun (WGS) entry which is preliminary data.</text>
</comment>
<accession>A0A4C1TV30</accession>
<keyword evidence="3" id="KW-1185">Reference proteome</keyword>
<name>A0A4C1TV30_EUMVA</name>
<evidence type="ECO:0000256" key="1">
    <source>
        <dbReference type="SAM" id="MobiDB-lite"/>
    </source>
</evidence>
<proteinExistence type="predicted"/>
<protein>
    <submittedName>
        <fullName evidence="2">Uncharacterized protein</fullName>
    </submittedName>
</protein>
<dbReference type="EMBL" id="BGZK01000091">
    <property type="protein sequence ID" value="GBP17891.1"/>
    <property type="molecule type" value="Genomic_DNA"/>
</dbReference>
<feature type="compositionally biased region" description="Basic and acidic residues" evidence="1">
    <location>
        <begin position="97"/>
        <end position="107"/>
    </location>
</feature>
<feature type="region of interest" description="Disordered" evidence="1">
    <location>
        <begin position="46"/>
        <end position="139"/>
    </location>
</feature>
<feature type="compositionally biased region" description="Low complexity" evidence="1">
    <location>
        <begin position="83"/>
        <end position="92"/>
    </location>
</feature>
<organism evidence="2 3">
    <name type="scientific">Eumeta variegata</name>
    <name type="common">Bagworm moth</name>
    <name type="synonym">Eumeta japonica</name>
    <dbReference type="NCBI Taxonomy" id="151549"/>
    <lineage>
        <taxon>Eukaryota</taxon>
        <taxon>Metazoa</taxon>
        <taxon>Ecdysozoa</taxon>
        <taxon>Arthropoda</taxon>
        <taxon>Hexapoda</taxon>
        <taxon>Insecta</taxon>
        <taxon>Pterygota</taxon>
        <taxon>Neoptera</taxon>
        <taxon>Endopterygota</taxon>
        <taxon>Lepidoptera</taxon>
        <taxon>Glossata</taxon>
        <taxon>Ditrysia</taxon>
        <taxon>Tineoidea</taxon>
        <taxon>Psychidae</taxon>
        <taxon>Oiketicinae</taxon>
        <taxon>Eumeta</taxon>
    </lineage>
</organism>
<gene>
    <name evidence="2" type="ORF">EVAR_7884_1</name>
</gene>
<feature type="compositionally biased region" description="Basic and acidic residues" evidence="1">
    <location>
        <begin position="73"/>
        <end position="82"/>
    </location>
</feature>